<evidence type="ECO:0000256" key="50">
    <source>
        <dbReference type="ARBA" id="ARBA00047984"/>
    </source>
</evidence>
<dbReference type="InterPro" id="IPR049329">
    <property type="entry name" value="ToMV_Hel_N"/>
</dbReference>
<dbReference type="GO" id="GO:0039694">
    <property type="term" value="P:viral RNA genome replication"/>
    <property type="evidence" value="ECO:0007669"/>
    <property type="project" value="InterPro"/>
</dbReference>
<dbReference type="InterPro" id="IPR044936">
    <property type="entry name" value="Alphavirus_nsp2pro_sf"/>
</dbReference>
<keyword evidence="13" id="KW-1048">Host nucleus</keyword>
<feature type="compositionally biased region" description="Low complexity" evidence="57">
    <location>
        <begin position="1820"/>
        <end position="1847"/>
    </location>
</feature>
<evidence type="ECO:0000256" key="52">
    <source>
        <dbReference type="ARBA" id="ARBA00048482"/>
    </source>
</evidence>
<dbReference type="Pfam" id="PF00978">
    <property type="entry name" value="RdRP_2"/>
    <property type="match status" value="1"/>
</dbReference>
<feature type="active site" description="For cysteine protease nsP2 activity" evidence="56">
    <location>
        <position position="1043"/>
    </location>
</feature>
<feature type="compositionally biased region" description="Low complexity" evidence="57">
    <location>
        <begin position="1780"/>
        <end position="1801"/>
    </location>
</feature>
<keyword evidence="12" id="KW-1032">Host cell membrane</keyword>
<evidence type="ECO:0000256" key="43">
    <source>
        <dbReference type="ARBA" id="ARBA00023268"/>
    </source>
</evidence>
<evidence type="ECO:0000256" key="20">
    <source>
        <dbReference type="ARBA" id="ARBA00022695"/>
    </source>
</evidence>
<evidence type="ECO:0000256" key="55">
    <source>
        <dbReference type="ARBA" id="ARBA00049329"/>
    </source>
</evidence>
<feature type="domain" description="Macro" evidence="59">
    <location>
        <begin position="1411"/>
        <end position="1580"/>
    </location>
</feature>
<dbReference type="SMART" id="SM00506">
    <property type="entry name" value="A1pp"/>
    <property type="match status" value="1"/>
</dbReference>
<keyword evidence="36" id="KW-1104">Inhibition of host RNA polymerase II by virus</keyword>
<dbReference type="InterPro" id="IPR044371">
    <property type="entry name" value="Macro_X_NSP3-like"/>
</dbReference>
<feature type="compositionally biased region" description="Basic and acidic residues" evidence="57">
    <location>
        <begin position="1916"/>
        <end position="1938"/>
    </location>
</feature>
<keyword evidence="25" id="KW-0378">Hydrolase</keyword>
<dbReference type="GO" id="GO:0140818">
    <property type="term" value="F:mRNA 5'-triphosphate monophosphatase activity"/>
    <property type="evidence" value="ECO:0007669"/>
    <property type="project" value="UniProtKB-EC"/>
</dbReference>
<evidence type="ECO:0000256" key="49">
    <source>
        <dbReference type="ARBA" id="ARBA00047740"/>
    </source>
</evidence>
<keyword evidence="24" id="KW-1034">Host cell projection</keyword>
<dbReference type="Gene3D" id="3.90.70.110">
    <property type="entry name" value="Alphavirus nsP2 protease domain"/>
    <property type="match status" value="1"/>
</dbReference>
<dbReference type="SUPFAM" id="SSF52540">
    <property type="entry name" value="P-loop containing nucleoside triphosphate hydrolases"/>
    <property type="match status" value="1"/>
</dbReference>
<dbReference type="GO" id="GO:0008174">
    <property type="term" value="F:mRNA methyltransferase activity"/>
    <property type="evidence" value="ECO:0007669"/>
    <property type="project" value="UniProtKB-UniRule"/>
</dbReference>
<evidence type="ECO:0000259" key="59">
    <source>
        <dbReference type="PROSITE" id="PS51154"/>
    </source>
</evidence>
<feature type="compositionally biased region" description="Low complexity" evidence="57">
    <location>
        <begin position="1947"/>
        <end position="1961"/>
    </location>
</feature>
<evidence type="ECO:0000256" key="1">
    <source>
        <dbReference type="ARBA" id="ARBA00001936"/>
    </source>
</evidence>
<feature type="domain" description="RdRp catalytic" evidence="58">
    <location>
        <begin position="2358"/>
        <end position="2473"/>
    </location>
</feature>
<dbReference type="Pfam" id="PF01660">
    <property type="entry name" value="Vmethyltransf"/>
    <property type="match status" value="1"/>
</dbReference>
<dbReference type="GO" id="GO:0042025">
    <property type="term" value="C:host cell nucleus"/>
    <property type="evidence" value="ECO:0007669"/>
    <property type="project" value="UniProtKB-SubCell"/>
</dbReference>
<evidence type="ECO:0000256" key="13">
    <source>
        <dbReference type="ARBA" id="ARBA00022562"/>
    </source>
</evidence>
<keyword evidence="30" id="KW-0832">Ubl conjugation</keyword>
<evidence type="ECO:0000256" key="25">
    <source>
        <dbReference type="ARBA" id="ARBA00022801"/>
    </source>
</evidence>
<protein>
    <recommendedName>
        <fullName evidence="9">Polyprotein P1234</fullName>
    </recommendedName>
    <alternativeName>
        <fullName evidence="46">Non-structural polyprotein</fullName>
    </alternativeName>
</protein>
<dbReference type="InterPro" id="IPR002588">
    <property type="entry name" value="Alphavirus-like_MT_dom"/>
</dbReference>
<dbReference type="InterPro" id="IPR002589">
    <property type="entry name" value="Macro_dom"/>
</dbReference>
<evidence type="ECO:0000256" key="5">
    <source>
        <dbReference type="ARBA" id="ARBA00004147"/>
    </source>
</evidence>
<evidence type="ECO:0000256" key="33">
    <source>
        <dbReference type="ARBA" id="ARBA00022953"/>
    </source>
</evidence>
<dbReference type="InterPro" id="IPR027351">
    <property type="entry name" value="(+)RNA_virus_helicase_core_dom"/>
</dbReference>
<comment type="catalytic activity">
    <reaction evidence="54">
        <text>N(7)-methyl-GTP + L-histidyl-[protein] = N(tele)-(N(7)-methylguanosine 5'-phospho)-L-histidyl-[protein] + diphosphate</text>
        <dbReference type="Rhea" id="RHEA:54792"/>
        <dbReference type="Rhea" id="RHEA-COMP:9745"/>
        <dbReference type="Rhea" id="RHEA-COMP:13995"/>
        <dbReference type="ChEBI" id="CHEBI:29979"/>
        <dbReference type="ChEBI" id="CHEBI:33019"/>
        <dbReference type="ChEBI" id="CHEBI:87133"/>
        <dbReference type="ChEBI" id="CHEBI:138334"/>
    </reaction>
    <physiologicalReaction direction="left-to-right" evidence="54">
        <dbReference type="Rhea" id="RHEA:54793"/>
    </physiologicalReaction>
</comment>
<dbReference type="GO" id="GO:0003724">
    <property type="term" value="F:RNA helicase activity"/>
    <property type="evidence" value="ECO:0007669"/>
    <property type="project" value="UniProtKB-EC"/>
</dbReference>
<keyword evidence="18" id="KW-0808">Transferase</keyword>
<dbReference type="GO" id="GO:0017111">
    <property type="term" value="F:ribonucleoside triphosphate phosphatase activity"/>
    <property type="evidence" value="ECO:0007669"/>
    <property type="project" value="UniProtKB-EC"/>
</dbReference>
<evidence type="ECO:0000256" key="57">
    <source>
        <dbReference type="SAM" id="MobiDB-lite"/>
    </source>
</evidence>
<feature type="active site" description="For cysteine protease nsP2 activity" evidence="56">
    <location>
        <position position="1113"/>
    </location>
</feature>
<evidence type="ECO:0000256" key="34">
    <source>
        <dbReference type="ARBA" id="ARBA00022995"/>
    </source>
</evidence>
<keyword evidence="40" id="KW-1159">RNA suppression of termination</keyword>
<dbReference type="GO" id="GO:0006351">
    <property type="term" value="P:DNA-templated transcription"/>
    <property type="evidence" value="ECO:0007669"/>
    <property type="project" value="InterPro"/>
</dbReference>
<dbReference type="InterPro" id="IPR002620">
    <property type="entry name" value="Alphavirus_nsp2pro"/>
</dbReference>
<comment type="catalytic activity">
    <reaction evidence="47">
        <text>ADP-alpha-D-ribose 1''-phosphate + H2O = ADP-D-ribose + phosphate</text>
        <dbReference type="Rhea" id="RHEA:25029"/>
        <dbReference type="ChEBI" id="CHEBI:15377"/>
        <dbReference type="ChEBI" id="CHEBI:43474"/>
        <dbReference type="ChEBI" id="CHEBI:57967"/>
        <dbReference type="ChEBI" id="CHEBI:58753"/>
        <dbReference type="EC" id="3.1.3.84"/>
    </reaction>
    <physiologicalReaction direction="left-to-right" evidence="47">
        <dbReference type="Rhea" id="RHEA:25030"/>
    </physiologicalReaction>
</comment>
<keyword evidence="15" id="KW-0489">Methyltransferase</keyword>
<feature type="domain" description="Peptidase C9" evidence="60">
    <location>
        <begin position="1034"/>
        <end position="1392"/>
    </location>
</feature>
<dbReference type="Pfam" id="PF01707">
    <property type="entry name" value="Peptidase_C9"/>
    <property type="match status" value="1"/>
</dbReference>
<keyword evidence="10" id="KW-0696">RNA-directed RNA polymerase</keyword>
<evidence type="ECO:0000259" key="58">
    <source>
        <dbReference type="PROSITE" id="PS50507"/>
    </source>
</evidence>
<comment type="function">
    <text evidence="3">Inactive precursor of the viral replicase, which is activated by cleavages carried out by the viral protease nsP2.</text>
</comment>
<evidence type="ECO:0000256" key="37">
    <source>
        <dbReference type="ARBA" id="ARBA00023134"/>
    </source>
</evidence>
<keyword evidence="34" id="KW-1190">Host gene expression shutoff by virus</keyword>
<keyword evidence="16" id="KW-0507">mRNA processing</keyword>
<keyword evidence="37" id="KW-0342">GTP-binding</keyword>
<dbReference type="InterPro" id="IPR043472">
    <property type="entry name" value="Macro_dom-like"/>
</dbReference>
<organismHost>
    <name type="scientific">Salmo salar</name>
    <name type="common">Atlantic salmon</name>
    <dbReference type="NCBI Taxonomy" id="8030"/>
</organismHost>
<dbReference type="GO" id="GO:0005524">
    <property type="term" value="F:ATP binding"/>
    <property type="evidence" value="ECO:0007669"/>
    <property type="project" value="UniProtKB-KW"/>
</dbReference>
<evidence type="ECO:0000256" key="12">
    <source>
        <dbReference type="ARBA" id="ARBA00022511"/>
    </source>
</evidence>
<comment type="catalytic activity">
    <reaction evidence="53">
        <text>RNA(n) + ATP = RNA(n)-3'-adenine ribonucleotide + diphosphate</text>
        <dbReference type="Rhea" id="RHEA:11332"/>
        <dbReference type="Rhea" id="RHEA-COMP:14527"/>
        <dbReference type="Rhea" id="RHEA-COMP:17347"/>
        <dbReference type="ChEBI" id="CHEBI:30616"/>
        <dbReference type="ChEBI" id="CHEBI:33019"/>
        <dbReference type="ChEBI" id="CHEBI:140395"/>
        <dbReference type="ChEBI" id="CHEBI:173115"/>
        <dbReference type="EC" id="2.7.7.19"/>
    </reaction>
</comment>
<evidence type="ECO:0000256" key="16">
    <source>
        <dbReference type="ARBA" id="ARBA00022664"/>
    </source>
</evidence>
<dbReference type="GO" id="GO:0003723">
    <property type="term" value="F:RNA binding"/>
    <property type="evidence" value="ECO:0007669"/>
    <property type="project" value="UniProtKB-KW"/>
</dbReference>
<name>A0A3G5AXR3_SAV1</name>
<evidence type="ECO:0000256" key="27">
    <source>
        <dbReference type="ARBA" id="ARBA00022807"/>
    </source>
</evidence>
<dbReference type="GO" id="GO:0003968">
    <property type="term" value="F:RNA-directed RNA polymerase activity"/>
    <property type="evidence" value="ECO:0007669"/>
    <property type="project" value="UniProtKB-KW"/>
</dbReference>
<evidence type="ECO:0000256" key="2">
    <source>
        <dbReference type="ARBA" id="ARBA00001946"/>
    </source>
</evidence>
<dbReference type="SUPFAM" id="SSF53335">
    <property type="entry name" value="S-adenosyl-L-methionine-dependent methyltransferases"/>
    <property type="match status" value="1"/>
</dbReference>
<evidence type="ECO:0000256" key="51">
    <source>
        <dbReference type="ARBA" id="ARBA00048163"/>
    </source>
</evidence>
<dbReference type="InterPro" id="IPR048891">
    <property type="entry name" value="nsP3_ZBD"/>
</dbReference>
<evidence type="ECO:0000256" key="6">
    <source>
        <dbReference type="ARBA" id="ARBA00004350"/>
    </source>
</evidence>
<keyword evidence="44" id="KW-0449">Lipoprotein</keyword>
<comment type="cofactor">
    <cofactor evidence="2">
        <name>Mg(2+)</name>
        <dbReference type="ChEBI" id="CHEBI:18420"/>
    </cofactor>
</comment>
<comment type="subcellular location">
    <subcellularLocation>
        <location evidence="4">Host cell membrane</location>
        <topology evidence="4">Lipid-anchor</topology>
        <orientation evidence="4">Cytoplasmic side</orientation>
    </subcellularLocation>
    <subcellularLocation>
        <location evidence="7">Host cell projection</location>
        <location evidence="7">Host filopodium</location>
    </subcellularLocation>
    <subcellularLocation>
        <location evidence="8">Host cytoplasmic vesicle membrane</location>
        <topology evidence="8">Lipid-anchor</topology>
    </subcellularLocation>
    <subcellularLocation>
        <location evidence="6">Host cytoplasmic vesicle membrane</location>
        <topology evidence="6">Peripheral membrane protein</topology>
    </subcellularLocation>
    <subcellularLocation>
        <location evidence="5">Host nucleus</location>
    </subcellularLocation>
</comment>
<comment type="catalytic activity">
    <reaction evidence="49">
        <text>a 5'-end triphospho-ribonucleoside in mRNA + H2O = a 5'-end diphospho-ribonucleoside in mRNA + phosphate + H(+)</text>
        <dbReference type="Rhea" id="RHEA:67004"/>
        <dbReference type="Rhea" id="RHEA-COMP:17164"/>
        <dbReference type="Rhea" id="RHEA-COMP:17165"/>
        <dbReference type="ChEBI" id="CHEBI:15377"/>
        <dbReference type="ChEBI" id="CHEBI:15378"/>
        <dbReference type="ChEBI" id="CHEBI:43474"/>
        <dbReference type="ChEBI" id="CHEBI:167616"/>
        <dbReference type="ChEBI" id="CHEBI:167618"/>
        <dbReference type="EC" id="3.6.1.74"/>
    </reaction>
    <physiologicalReaction direction="left-to-right" evidence="49">
        <dbReference type="Rhea" id="RHEA:67005"/>
    </physiologicalReaction>
</comment>
<evidence type="ECO:0000256" key="39">
    <source>
        <dbReference type="ARBA" id="ARBA00023139"/>
    </source>
</evidence>
<keyword evidence="33" id="KW-0693">Viral RNA replication</keyword>
<feature type="domain" description="Alphavirus-like MT" evidence="61">
    <location>
        <begin position="39"/>
        <end position="275"/>
    </location>
</feature>
<keyword evidence="41" id="KW-1035">Host cytoplasm</keyword>
<dbReference type="GO" id="GO:0039657">
    <property type="term" value="P:symbiont-mediated suppression of host gene expression"/>
    <property type="evidence" value="ECO:0007669"/>
    <property type="project" value="UniProtKB-KW"/>
</dbReference>
<dbReference type="InterPro" id="IPR002877">
    <property type="entry name" value="RNA_MeTrfase_FtsJ_dom"/>
</dbReference>
<proteinExistence type="predicted"/>
<evidence type="ECO:0000256" key="18">
    <source>
        <dbReference type="ARBA" id="ARBA00022679"/>
    </source>
</evidence>
<evidence type="ECO:0000256" key="7">
    <source>
        <dbReference type="ARBA" id="ARBA00004490"/>
    </source>
</evidence>
<dbReference type="GO" id="GO:0005525">
    <property type="term" value="F:GTP binding"/>
    <property type="evidence" value="ECO:0007669"/>
    <property type="project" value="UniProtKB-KW"/>
</dbReference>
<evidence type="ECO:0000256" key="21">
    <source>
        <dbReference type="ARBA" id="ARBA00022723"/>
    </source>
</evidence>
<organism evidence="62">
    <name type="scientific">Alphavirus salmon subtype 1</name>
    <name type="common">SAV1</name>
    <name type="synonym">Salmon pancreas disease virus subtype 1</name>
    <dbReference type="NCBI Taxonomy" id="84589"/>
    <lineage>
        <taxon>Viruses</taxon>
        <taxon>Riboviria</taxon>
        <taxon>Orthornavirae</taxon>
        <taxon>Kitrinoviricota</taxon>
        <taxon>Alsuviricetes</taxon>
        <taxon>Martellivirales</taxon>
        <taxon>Togaviridae</taxon>
        <taxon>Alphavirus</taxon>
        <taxon>Alphavirus salmon</taxon>
    </lineage>
</organism>
<feature type="region of interest" description="Disordered" evidence="57">
    <location>
        <begin position="1894"/>
        <end position="1998"/>
    </location>
</feature>
<evidence type="ECO:0000256" key="48">
    <source>
        <dbReference type="ARBA" id="ARBA00047631"/>
    </source>
</evidence>
<keyword evidence="38" id="KW-0472">Membrane</keyword>
<dbReference type="GO" id="GO:0006508">
    <property type="term" value="P:proteolysis"/>
    <property type="evidence" value="ECO:0007669"/>
    <property type="project" value="UniProtKB-KW"/>
</dbReference>
<evidence type="ECO:0000256" key="3">
    <source>
        <dbReference type="ARBA" id="ARBA00002589"/>
    </source>
</evidence>
<accession>A0A3G5AXR3</accession>
<dbReference type="GO" id="GO:0039523">
    <property type="term" value="P:symbiont-mediated suppression of host mRNA transcription via inhibition of RNA polymerase II activity"/>
    <property type="evidence" value="ECO:0007669"/>
    <property type="project" value="UniProtKB-KW"/>
</dbReference>
<dbReference type="Pfam" id="PF01661">
    <property type="entry name" value="Macro"/>
    <property type="match status" value="1"/>
</dbReference>
<evidence type="ECO:0000256" key="45">
    <source>
        <dbReference type="ARBA" id="ARBA00023718"/>
    </source>
</evidence>
<dbReference type="PROSITE" id="PS51743">
    <property type="entry name" value="ALPHAVIRUS_MT"/>
    <property type="match status" value="1"/>
</dbReference>
<dbReference type="GO" id="GO:0032259">
    <property type="term" value="P:methylation"/>
    <property type="evidence" value="ECO:0007669"/>
    <property type="project" value="UniProtKB-KW"/>
</dbReference>
<evidence type="ECO:0000256" key="10">
    <source>
        <dbReference type="ARBA" id="ARBA00022484"/>
    </source>
</evidence>
<evidence type="ECO:0000256" key="15">
    <source>
        <dbReference type="ARBA" id="ARBA00022603"/>
    </source>
</evidence>
<dbReference type="Gene3D" id="3.40.220.10">
    <property type="entry name" value="Leucine Aminopeptidase, subunit E, domain 1"/>
    <property type="match status" value="1"/>
</dbReference>
<evidence type="ECO:0000256" key="53">
    <source>
        <dbReference type="ARBA" id="ARBA00048830"/>
    </source>
</evidence>
<keyword evidence="26" id="KW-0347">Helicase</keyword>
<keyword evidence="42" id="KW-1262">Eukaryotic host gene expression shutoff by virus</keyword>
<evidence type="ECO:0000256" key="32">
    <source>
        <dbReference type="ARBA" id="ARBA00022884"/>
    </source>
</evidence>
<dbReference type="GO" id="GO:0020002">
    <property type="term" value="C:host cell plasma membrane"/>
    <property type="evidence" value="ECO:0007669"/>
    <property type="project" value="UniProtKB-SubCell"/>
</dbReference>
<dbReference type="SUPFAM" id="SSF52949">
    <property type="entry name" value="Macro domain-like"/>
    <property type="match status" value="1"/>
</dbReference>
<dbReference type="CDD" id="cd21557">
    <property type="entry name" value="Macro_X_Nsp3-like"/>
    <property type="match status" value="1"/>
</dbReference>
<evidence type="ECO:0000256" key="56">
    <source>
        <dbReference type="PROSITE-ProRule" id="PRU00853"/>
    </source>
</evidence>
<keyword evidence="29" id="KW-0067">ATP-binding</keyword>
<evidence type="ECO:0000256" key="29">
    <source>
        <dbReference type="ARBA" id="ARBA00022840"/>
    </source>
</evidence>
<evidence type="ECO:0000256" key="4">
    <source>
        <dbReference type="ARBA" id="ARBA00004112"/>
    </source>
</evidence>
<evidence type="ECO:0000256" key="23">
    <source>
        <dbReference type="ARBA" id="ARBA00022741"/>
    </source>
</evidence>
<comment type="catalytic activity">
    <reaction evidence="48">
        <text>a ribonucleoside 5'-triphosphate + H2O = a ribonucleoside 5'-diphosphate + phosphate + H(+)</text>
        <dbReference type="Rhea" id="RHEA:23680"/>
        <dbReference type="ChEBI" id="CHEBI:15377"/>
        <dbReference type="ChEBI" id="CHEBI:15378"/>
        <dbReference type="ChEBI" id="CHEBI:43474"/>
        <dbReference type="ChEBI" id="CHEBI:57930"/>
        <dbReference type="ChEBI" id="CHEBI:61557"/>
        <dbReference type="EC" id="3.6.1.15"/>
    </reaction>
</comment>
<evidence type="ECO:0000256" key="40">
    <source>
        <dbReference type="ARBA" id="ARBA00023151"/>
    </source>
</evidence>
<dbReference type="Gene3D" id="3.40.50.150">
    <property type="entry name" value="Vaccinia Virus protein VP39"/>
    <property type="match status" value="1"/>
</dbReference>
<dbReference type="InterPro" id="IPR001788">
    <property type="entry name" value="RNA-dep_RNA_pol_alsuvir"/>
</dbReference>
<dbReference type="InterPro" id="IPR029063">
    <property type="entry name" value="SAM-dependent_MTases_sf"/>
</dbReference>
<keyword evidence="17 56" id="KW-0645">Protease</keyword>
<keyword evidence="19" id="KW-0949">S-adenosyl-L-methionine</keyword>
<keyword evidence="27" id="KW-0788">Thiol protease</keyword>
<evidence type="ECO:0000256" key="36">
    <source>
        <dbReference type="ARBA" id="ARBA00023103"/>
    </source>
</evidence>
<keyword evidence="20" id="KW-0548">Nucleotidyltransferase</keyword>
<dbReference type="Pfam" id="PF20852">
    <property type="entry name" value="nsP3_ZBD"/>
    <property type="match status" value="1"/>
</dbReference>
<feature type="region of interest" description="Disordered" evidence="57">
    <location>
        <begin position="1780"/>
        <end position="1859"/>
    </location>
</feature>
<comment type="catalytic activity">
    <reaction evidence="51">
        <text>5-O-(ADP-D-ribosyl)-L-glutamyl-[protein] + H2O = L-glutamyl-[protein] + ADP-D-ribose + H(+)</text>
        <dbReference type="Rhea" id="RHEA:58248"/>
        <dbReference type="Rhea" id="RHEA-COMP:10208"/>
        <dbReference type="Rhea" id="RHEA-COMP:15089"/>
        <dbReference type="ChEBI" id="CHEBI:15377"/>
        <dbReference type="ChEBI" id="CHEBI:15378"/>
        <dbReference type="ChEBI" id="CHEBI:29973"/>
        <dbReference type="ChEBI" id="CHEBI:57967"/>
        <dbReference type="ChEBI" id="CHEBI:142540"/>
    </reaction>
    <physiologicalReaction direction="left-to-right" evidence="51">
        <dbReference type="Rhea" id="RHEA:58249"/>
    </physiologicalReaction>
</comment>
<evidence type="ECO:0000256" key="22">
    <source>
        <dbReference type="ARBA" id="ARBA00022731"/>
    </source>
</evidence>
<evidence type="ECO:0000256" key="47">
    <source>
        <dbReference type="ARBA" id="ARBA00034446"/>
    </source>
</evidence>
<keyword evidence="21" id="KW-0479">Metal-binding</keyword>
<evidence type="ECO:0000256" key="17">
    <source>
        <dbReference type="ARBA" id="ARBA00022670"/>
    </source>
</evidence>
<evidence type="ECO:0000259" key="60">
    <source>
        <dbReference type="PROSITE" id="PS51520"/>
    </source>
</evidence>
<evidence type="ECO:0000256" key="42">
    <source>
        <dbReference type="ARBA" id="ARBA00023247"/>
    </source>
</evidence>
<evidence type="ECO:0000313" key="62">
    <source>
        <dbReference type="EMBL" id="AYV91977.1"/>
    </source>
</evidence>
<organismHost>
    <name type="scientific">Oncorhynchus mykiss</name>
    <name type="common">Rainbow trout</name>
    <name type="synonym">Salmo gairdneri</name>
    <dbReference type="NCBI Taxonomy" id="8022"/>
</organismHost>
<dbReference type="PROSITE" id="PS50507">
    <property type="entry name" value="RDRP_SSRNA_POS"/>
    <property type="match status" value="1"/>
</dbReference>
<evidence type="ECO:0000256" key="35">
    <source>
        <dbReference type="ARBA" id="ARBA00023042"/>
    </source>
</evidence>
<dbReference type="GO" id="GO:1990817">
    <property type="term" value="F:poly(A) RNA polymerase activity"/>
    <property type="evidence" value="ECO:0007669"/>
    <property type="project" value="UniProtKB-EC"/>
</dbReference>
<dbReference type="InterPro" id="IPR027417">
    <property type="entry name" value="P-loop_NTPase"/>
</dbReference>
<comment type="catalytic activity">
    <reaction evidence="50">
        <text>ATP + H2O = ADP + phosphate + H(+)</text>
        <dbReference type="Rhea" id="RHEA:13065"/>
        <dbReference type="ChEBI" id="CHEBI:15377"/>
        <dbReference type="ChEBI" id="CHEBI:15378"/>
        <dbReference type="ChEBI" id="CHEBI:30616"/>
        <dbReference type="ChEBI" id="CHEBI:43474"/>
        <dbReference type="ChEBI" id="CHEBI:456216"/>
        <dbReference type="EC" id="3.6.4.13"/>
    </reaction>
</comment>
<comment type="catalytic activity">
    <reaction evidence="45">
        <text>GTP + S-adenosyl-L-methionine = N(7)-methyl-GTP + S-adenosyl-L-homocysteine</text>
        <dbReference type="Rhea" id="RHEA:46948"/>
        <dbReference type="ChEBI" id="CHEBI:37565"/>
        <dbReference type="ChEBI" id="CHEBI:57856"/>
        <dbReference type="ChEBI" id="CHEBI:59789"/>
        <dbReference type="ChEBI" id="CHEBI:87133"/>
    </reaction>
</comment>
<keyword evidence="39" id="KW-0564">Palmitate</keyword>
<evidence type="ECO:0000256" key="54">
    <source>
        <dbReference type="ARBA" id="ARBA00048986"/>
    </source>
</evidence>
<keyword evidence="35" id="KW-0506">mRNA capping</keyword>
<evidence type="ECO:0000256" key="24">
    <source>
        <dbReference type="ARBA" id="ARBA00022791"/>
    </source>
</evidence>
<keyword evidence="28" id="KW-0862">Zinc</keyword>
<comment type="catalytic activity">
    <reaction evidence="52">
        <text>4-O-(ADP-D-ribosyl)-L-aspartyl-[protein] + H2O = L-aspartyl-[protein] + ADP-D-ribose + H(+)</text>
        <dbReference type="Rhea" id="RHEA:54428"/>
        <dbReference type="Rhea" id="RHEA-COMP:9867"/>
        <dbReference type="Rhea" id="RHEA-COMP:13832"/>
        <dbReference type="ChEBI" id="CHEBI:15377"/>
        <dbReference type="ChEBI" id="CHEBI:15378"/>
        <dbReference type="ChEBI" id="CHEBI:29961"/>
        <dbReference type="ChEBI" id="CHEBI:57967"/>
        <dbReference type="ChEBI" id="CHEBI:138102"/>
    </reaction>
    <physiologicalReaction direction="left-to-right" evidence="52">
        <dbReference type="Rhea" id="RHEA:54429"/>
    </physiologicalReaction>
</comment>
<evidence type="ECO:0000256" key="44">
    <source>
        <dbReference type="ARBA" id="ARBA00023288"/>
    </source>
</evidence>
<keyword evidence="11" id="KW-1036">Host cytoplasmic vesicle</keyword>
<dbReference type="GO" id="GO:0006370">
    <property type="term" value="P:7-methylguanosine mRNA capping"/>
    <property type="evidence" value="ECO:0007669"/>
    <property type="project" value="UniProtKB-KW"/>
</dbReference>
<evidence type="ECO:0000256" key="31">
    <source>
        <dbReference type="ARBA" id="ARBA00022870"/>
    </source>
</evidence>
<dbReference type="Gene3D" id="3.40.50.300">
    <property type="entry name" value="P-loop containing nucleotide triphosphate hydrolases"/>
    <property type="match status" value="2"/>
</dbReference>
<dbReference type="GO" id="GO:0016556">
    <property type="term" value="P:mRNA modification"/>
    <property type="evidence" value="ECO:0007669"/>
    <property type="project" value="InterPro"/>
</dbReference>
<evidence type="ECO:0000256" key="28">
    <source>
        <dbReference type="ARBA" id="ARBA00022833"/>
    </source>
</evidence>
<keyword evidence="43" id="KW-0511">Multifunctional enzyme</keyword>
<dbReference type="EMBL" id="MH341514">
    <property type="protein sequence ID" value="AYV91977.1"/>
    <property type="molecule type" value="Genomic_RNA"/>
</dbReference>
<evidence type="ECO:0000256" key="26">
    <source>
        <dbReference type="ARBA" id="ARBA00022806"/>
    </source>
</evidence>
<keyword evidence="32" id="KW-0694">RNA-binding</keyword>
<dbReference type="Pfam" id="PF01728">
    <property type="entry name" value="FtsJ"/>
    <property type="match status" value="1"/>
</dbReference>
<evidence type="ECO:0000256" key="8">
    <source>
        <dbReference type="ARBA" id="ARBA00004615"/>
    </source>
</evidence>
<dbReference type="GO" id="GO:0044176">
    <property type="term" value="C:host cell filopodium"/>
    <property type="evidence" value="ECO:0007669"/>
    <property type="project" value="UniProtKB-SubCell"/>
</dbReference>
<comment type="cofactor">
    <cofactor evidence="1">
        <name>Mn(2+)</name>
        <dbReference type="ChEBI" id="CHEBI:29035"/>
    </cofactor>
</comment>
<dbReference type="PROSITE" id="PS51154">
    <property type="entry name" value="MACRO"/>
    <property type="match status" value="1"/>
</dbReference>
<dbReference type="Pfam" id="PF01443">
    <property type="entry name" value="Viral_helicase1"/>
    <property type="match status" value="1"/>
</dbReference>
<dbReference type="GO" id="GO:0008234">
    <property type="term" value="F:cysteine-type peptidase activity"/>
    <property type="evidence" value="ECO:0007669"/>
    <property type="project" value="UniProtKB-KW"/>
</dbReference>
<dbReference type="GO" id="GO:0046872">
    <property type="term" value="F:metal ion binding"/>
    <property type="evidence" value="ECO:0007669"/>
    <property type="project" value="UniProtKB-KW"/>
</dbReference>
<keyword evidence="22" id="KW-1191">Eukaryotic host transcription shutoff by virus</keyword>
<keyword evidence="23" id="KW-0547">Nucleotide-binding</keyword>
<dbReference type="Pfam" id="PF20896">
    <property type="entry name" value="ToMV_Hel_N"/>
    <property type="match status" value="1"/>
</dbReference>
<reference evidence="62" key="1">
    <citation type="journal article" date="2018" name="Sci. Rep.">
        <title>Nanopore sequencing for rapid diagnostics of salmonid RNA viruses.</title>
        <authorList>
            <person name="Gallagher M.D."/>
            <person name="Matejusova I."/>
            <person name="Nguyen L."/>
            <person name="Ruane N.M."/>
            <person name="Falk K."/>
            <person name="Macqueen D.J."/>
        </authorList>
    </citation>
    <scope>NUCLEOTIDE SEQUENCE</scope>
    <source>
        <strain evidence="62">SAV SCO10-684</strain>
    </source>
</reference>
<dbReference type="PROSITE" id="PS51520">
    <property type="entry name" value="NSP2PRO"/>
    <property type="match status" value="1"/>
</dbReference>
<dbReference type="InterPro" id="IPR007094">
    <property type="entry name" value="RNA-dir_pol_PSvirus"/>
</dbReference>
<evidence type="ECO:0000256" key="14">
    <source>
        <dbReference type="ARBA" id="ARBA00022581"/>
    </source>
</evidence>
<evidence type="ECO:0000256" key="38">
    <source>
        <dbReference type="ARBA" id="ARBA00023136"/>
    </source>
</evidence>
<evidence type="ECO:0000256" key="46">
    <source>
        <dbReference type="ARBA" id="ARBA00029613"/>
    </source>
</evidence>
<evidence type="ECO:0000256" key="11">
    <source>
        <dbReference type="ARBA" id="ARBA00022488"/>
    </source>
</evidence>
<keyword evidence="14" id="KW-0945">Host-virus interaction</keyword>
<keyword evidence="31" id="KW-1043">Host membrane</keyword>
<evidence type="ECO:0000256" key="19">
    <source>
        <dbReference type="ARBA" id="ARBA00022691"/>
    </source>
</evidence>
<dbReference type="SUPFAM" id="SSF56672">
    <property type="entry name" value="DNA/RNA polymerases"/>
    <property type="match status" value="1"/>
</dbReference>
<dbReference type="InterPro" id="IPR043502">
    <property type="entry name" value="DNA/RNA_pol_sf"/>
</dbReference>
<comment type="catalytic activity">
    <reaction evidence="55">
        <text>N(tele)-(N(7)-methylguanosine 5'-phospho)-L-histidyl-[protein] + a 5'-end diphospho-(purine-ribonucleoside) in mRNA + H(+) = a 5'-end (N(7)-methyl 5'-triphosphoguanosine)-(purine-ribonucleoside) in mRNA + L-histidyl-[protein]</text>
        <dbReference type="Rhea" id="RHEA:54800"/>
        <dbReference type="Rhea" id="RHEA-COMP:9745"/>
        <dbReference type="Rhea" id="RHEA-COMP:12925"/>
        <dbReference type="Rhea" id="RHEA-COMP:13929"/>
        <dbReference type="Rhea" id="RHEA-COMP:13995"/>
        <dbReference type="ChEBI" id="CHEBI:15378"/>
        <dbReference type="ChEBI" id="CHEBI:29979"/>
        <dbReference type="ChEBI" id="CHEBI:133968"/>
        <dbReference type="ChEBI" id="CHEBI:138276"/>
        <dbReference type="ChEBI" id="CHEBI:138334"/>
    </reaction>
</comment>
<evidence type="ECO:0000256" key="41">
    <source>
        <dbReference type="ARBA" id="ARBA00023200"/>
    </source>
</evidence>
<sequence>MMLNFTANPSAGATVTVDLPADHPALNQFKTAFPGFEVVASNRSSNDHAAARAFSHLATKWIERDIDGRQVIVADIGSAPARRIGTPDNVTYHSVCPRKCAEDPERLASYARKLVRAVERGDGHLVNDRITDLKDVLENPDTSLETTSICLNDDVSCKVKADIAVYQDVYAVDAPSTIYAQADKGTRVVYWIGFEPFVFHTDAMAGSFPLYDANWSDSAVLAAKNLPLCYSGLSEDSIKWRFRFRDRPLVPSGEIHYSVGSTHYVEDRDKLKSWHLPSTFHFVAPNKYTCRCDTVVSCGGYVVKKITICEGIVGIPAKEELATSYHRDGVVVTKFSDTINHEQVSFPVVTYIPAVICDQMTAMTANPVKYPDAVKLLVGLNQRIVVNGTTVRNVNSMDNSLIPVFARALCSWADEVRRDMEDEQDMYGITSVTTWICICRAYDKRQQHTFYRRPKQSSGIYVPAKFTGSLRASLSATYLNLPLKQLLLNTLKRAIKPMDQAIADETEALAHDAAEVHELTEEEGRQQAANPSYIADVLSQDDDEEASDGMSDVDLGEEDGAGATIIDCQRGTVKVVAAFGDNMMGEYLVLSPVTVLRTRKLAILLGPLAEEVMQYVHKGRTGRYAIEKNNLKVLIPTGVSLKTDNFQALAESATLTYNDYLFTCRTLDQLATRGPAKNTDEVYYKLVDAAKARDEYVYELSSKQCVKKEDATGTVLQGDICNPPYHQFAYEALRKRPAHTHDVHTIGIYGVPGAGKTAIITTEVTTRDLVASGKKENCEDIKRCVLERRGLKIAARTVDSLLYGAYRGAVSTLYVDEAYACHSGTLLALIAAVRPTGKVVLCGDPKQVGCVNQLQMRMHYNHEISDRVLRKNISRRCTHTLTAIVSNLNYEGRMKTTNPCKKPVLIDTTGSTKPDKEALVMTCFRGWVKDLKILYPHNELMTAAASQGLTREKVYAVRCRVTTNPLYEPTSEHITVLLTRTNDELVWKTLPNDPLIPILSKPPKGDYSATMEDWEDEHNGILAALREACVPRMNFAHGKRNTCWAVTSSRVLHEAGVQITPEDYNRIFPAFREDKPHSALAALDAVATLVWGLDTSSGILSGKGSFMRLENSHWSNSNRGYEYGLNLDALEGYEIANPRMIKALKQRRGRECYDIETGKLVPMDPARVQVPINRIVPHVLVDTSAAANPGFLENRLTVDRWDQVHSFKTRAAVKFAELTKRVSYNSVLDLGAAPGGVTDYCVKKGKTVTCVSEQWDTKPRGAVVVTADINGPLNNLGIFDLVFCDAAGPRRYHHYAQCEDHAVLFTSACKHGVERTAKGGVFIVKAYGMADRRTERAVECTARYFKSVSVEKPVSSRITNVEVFFKFSGRCRPHARSIAHLGPQLTDIYARTRKAYKMLARGSVADKVKVAEILNSMVGAAPGYRVLNRNIITAEEEVLVNAANSNGRPGDGVCGALYGAFGDAFPNGAIGAGNAVLVRGLEATIIHAAGADFREVDEETGARQLRAAYRAAANLVTANGITSAAIPLLSTHIFSNGRNRLEQSFGALVEAFDTTECDVTIYCLANNMAARIQQLIDDHAREEFDEEVVVEEEEEHEVDATSDTETLSSFGDETVWVPKHSTLAGRPGFSASYGDRRSLFVGTKFHRAAVAMSSIEAAWPKTKEANAKLIEYIRGQHLVDVLKSCPVDDIPVGRPPSSLPCGCIYAMTPERVTVLKQRPQEGFVVCSAFKLPLTNIQDVTKVECTVRAPAEEPRPVRYLQERRPVQAAVRQPRPVAVAASVAASHTASRTSTASSRRTPAPGSVQVRLLPPRDGTESRSSRTGSQSSVTSSAGSVLPAPRRAPVVPATSSTGSVHSRSVRSAPAILRAASAGARSVRSAQPGPAGHRAGAFSVAGSVRQPSGPPSSVSTPAATRGLTRDQFDVVRARARRNLEPEGSEHGSQASFRSGSLTVGSSASSYSQRSDDQDTGTEPSSRGAAVRTRRRGQRDGLGGYIFSSDQGTAHLSQHNTQTNNTTEVLMRTSVLPSNDHGTPDLPAEMRKRLAYQMRPTQKNKSRYLSAKVHNMKHKIVRCLQRGAGHYLREQHALPLWKNTFPKPRYSDACVVKFESVNTAIVAANMFIGCNYPTLSSFGITDKYDAYLDMVDGLNCNLDTVTFDPAKVRSLPKKSEYNQPLIQSQVPGPMTSTLQSILMAATKRNCNVTQMRELPTLDSAAMNVEAFKNFACKDTDLWTEFAKKPVRLSPGQIEEYVFHLQGAKANVMHSRVEAVCPDLSEVAMDRFTLDMKRDVKVTPGTKHVEERPKVQVIQAADPMATAYLCAIHRELVRRLKAVLKPSIHVLFDMSSEDFDAIVGHGMKLGDKVLETDISSFDKSQDQAMAVTALMLLEDLGVEEDLLTLIEASFGDITSVHLPTGTRFQFGSMMKSGLFLTLFVNTLLNITIAARVLREQLAGTRCAAFIGDDNVITGVVSDDMMVARCASWLNMEVKIMDMEIGNMSPYFCGGFLLLDTVTGTVSRVSDPVKRLMKMGKPALNDPETDVDRCRALREEVESWYRVGIQWPLQVAAATRYGVNHLPLATMAMATLAQDLRSYLGARGEYVSLYA</sequence>
<evidence type="ECO:0000256" key="30">
    <source>
        <dbReference type="ARBA" id="ARBA00022843"/>
    </source>
</evidence>
<evidence type="ECO:0000259" key="61">
    <source>
        <dbReference type="PROSITE" id="PS51743"/>
    </source>
</evidence>
<evidence type="ECO:0000256" key="9">
    <source>
        <dbReference type="ARBA" id="ARBA00015868"/>
    </source>
</evidence>
<dbReference type="GO" id="GO:0044162">
    <property type="term" value="C:host cell cytoplasmic vesicle membrane"/>
    <property type="evidence" value="ECO:0007669"/>
    <property type="project" value="UniProtKB-SubCell"/>
</dbReference>
<dbReference type="FunFam" id="3.40.220.10:FF:000015">
    <property type="entry name" value="Polyprotein P1234"/>
    <property type="match status" value="1"/>
</dbReference>